<organism evidence="2 3">
    <name type="scientific">Schumannella luteola</name>
    <dbReference type="NCBI Taxonomy" id="472059"/>
    <lineage>
        <taxon>Bacteria</taxon>
        <taxon>Bacillati</taxon>
        <taxon>Actinomycetota</taxon>
        <taxon>Actinomycetes</taxon>
        <taxon>Micrococcales</taxon>
        <taxon>Microbacteriaceae</taxon>
        <taxon>Schumannella</taxon>
    </lineage>
</organism>
<keyword evidence="1" id="KW-0812">Transmembrane</keyword>
<keyword evidence="1" id="KW-1133">Transmembrane helix</keyword>
<protein>
    <submittedName>
        <fullName evidence="2">Uncharacterized protein</fullName>
    </submittedName>
</protein>
<gene>
    <name evidence="2" type="ORF">BJ979_003137</name>
</gene>
<proteinExistence type="predicted"/>
<name>A0A852YH87_9MICO</name>
<keyword evidence="3" id="KW-1185">Reference proteome</keyword>
<sequence length="114" mass="12138">MTLPEAFLTVVIAFLVIGGGILIVQRWLAWVALRIEPFDGQKLDPVVWPARADPPQVPTPESLAARAAALAESGVELTTLSASLAARTASLAAGNARLRDLRETHTEAARRVTS</sequence>
<dbReference type="AlphaFoldDB" id="A0A852YH87"/>
<reference evidence="2 3" key="1">
    <citation type="submission" date="2020-07" db="EMBL/GenBank/DDBJ databases">
        <title>Sequencing the genomes of 1000 actinobacteria strains.</title>
        <authorList>
            <person name="Klenk H.-P."/>
        </authorList>
    </citation>
    <scope>NUCLEOTIDE SEQUENCE [LARGE SCALE GENOMIC DNA]</scope>
    <source>
        <strain evidence="2 3">DSM 23141</strain>
    </source>
</reference>
<evidence type="ECO:0000313" key="3">
    <source>
        <dbReference type="Proteomes" id="UP000553888"/>
    </source>
</evidence>
<keyword evidence="1" id="KW-0472">Membrane</keyword>
<dbReference type="RefSeq" id="WP_179569388.1">
    <property type="nucleotide sequence ID" value="NZ_JACBZY010000001.1"/>
</dbReference>
<evidence type="ECO:0000256" key="1">
    <source>
        <dbReference type="SAM" id="Phobius"/>
    </source>
</evidence>
<evidence type="ECO:0000313" key="2">
    <source>
        <dbReference type="EMBL" id="NYH00512.1"/>
    </source>
</evidence>
<accession>A0A852YH87</accession>
<dbReference type="EMBL" id="JACBZY010000001">
    <property type="protein sequence ID" value="NYH00512.1"/>
    <property type="molecule type" value="Genomic_DNA"/>
</dbReference>
<comment type="caution">
    <text evidence="2">The sequence shown here is derived from an EMBL/GenBank/DDBJ whole genome shotgun (WGS) entry which is preliminary data.</text>
</comment>
<feature type="transmembrane region" description="Helical" evidence="1">
    <location>
        <begin position="6"/>
        <end position="24"/>
    </location>
</feature>
<dbReference type="Proteomes" id="UP000553888">
    <property type="component" value="Unassembled WGS sequence"/>
</dbReference>